<evidence type="ECO:0000313" key="10">
    <source>
        <dbReference type="Proteomes" id="UP001227192"/>
    </source>
</evidence>
<comment type="similarity">
    <text evidence="1 6">Belongs to the universal ribosomal protein uL15 family.</text>
</comment>
<sequence length="205" mass="22482">MRRWLGFHDHGTSEFVSAHSKPGFQHPVDGTIPSTPNINGLVTPPPTRCLPVSRTPGSSESTPFPVPRGHVSAGYGRVGKHRKSPGGRGMAGGQHHHRTNIDKFHPGYFGKVGMRYFHKTNQQFWKPTINVDKLWSLVPAEQRDAYLSGQKTDVAPVIDLLPLGYSKVLGKGRLPQIPVVIRARYVSRDAEEKIKAAGGVVELVA</sequence>
<dbReference type="GO" id="GO:0006412">
    <property type="term" value="P:translation"/>
    <property type="evidence" value="ECO:0007669"/>
    <property type="project" value="InterPro"/>
</dbReference>
<evidence type="ECO:0000256" key="2">
    <source>
        <dbReference type="ARBA" id="ARBA00022980"/>
    </source>
</evidence>
<protein>
    <recommendedName>
        <fullName evidence="4">Large ribosomal subunit protein uL15</fullName>
    </recommendedName>
    <alternativeName>
        <fullName evidence="5">L29</fullName>
    </alternativeName>
</protein>
<name>A0AAI9X8A1_PENTH</name>
<evidence type="ECO:0000256" key="1">
    <source>
        <dbReference type="ARBA" id="ARBA00007320"/>
    </source>
</evidence>
<reference evidence="9" key="2">
    <citation type="journal article" date="2016" name="Fungal Biol.">
        <title>Ochratoxin A production by Penicillium thymicola.</title>
        <authorList>
            <person name="Nguyen H.D.T."/>
            <person name="McMullin D.R."/>
            <person name="Ponomareva E."/>
            <person name="Riley R."/>
            <person name="Pomraning K.R."/>
            <person name="Baker S.E."/>
            <person name="Seifert K.A."/>
        </authorList>
    </citation>
    <scope>NUCLEOTIDE SEQUENCE</scope>
    <source>
        <strain evidence="9">DAOM 180753</strain>
    </source>
</reference>
<organism evidence="9 10">
    <name type="scientific">Penicillium thymicola</name>
    <dbReference type="NCBI Taxonomy" id="293382"/>
    <lineage>
        <taxon>Eukaryota</taxon>
        <taxon>Fungi</taxon>
        <taxon>Dikarya</taxon>
        <taxon>Ascomycota</taxon>
        <taxon>Pezizomycotina</taxon>
        <taxon>Eurotiomycetes</taxon>
        <taxon>Eurotiomycetidae</taxon>
        <taxon>Eurotiales</taxon>
        <taxon>Aspergillaceae</taxon>
        <taxon>Penicillium</taxon>
    </lineage>
</organism>
<dbReference type="SUPFAM" id="SSF52080">
    <property type="entry name" value="Ribosomal proteins L15p and L18e"/>
    <property type="match status" value="1"/>
</dbReference>
<dbReference type="Pfam" id="PF00828">
    <property type="entry name" value="Ribosomal_L27A"/>
    <property type="match status" value="1"/>
</dbReference>
<proteinExistence type="inferred from homology"/>
<evidence type="ECO:0000256" key="4">
    <source>
        <dbReference type="ARBA" id="ARBA00035200"/>
    </source>
</evidence>
<feature type="region of interest" description="Disordered" evidence="7">
    <location>
        <begin position="18"/>
        <end position="97"/>
    </location>
</feature>
<dbReference type="InterPro" id="IPR030878">
    <property type="entry name" value="Ribosomal_uL15"/>
</dbReference>
<comment type="caution">
    <text evidence="9">The sequence shown here is derived from an EMBL/GenBank/DDBJ whole genome shotgun (WGS) entry which is preliminary data.</text>
</comment>
<keyword evidence="2 6" id="KW-0689">Ribosomal protein</keyword>
<dbReference type="InterPro" id="IPR001196">
    <property type="entry name" value="Ribosomal_uL15_CS"/>
</dbReference>
<feature type="domain" description="Large ribosomal subunit protein uL15/eL18" evidence="8">
    <location>
        <begin position="128"/>
        <end position="202"/>
    </location>
</feature>
<evidence type="ECO:0000256" key="6">
    <source>
        <dbReference type="RuleBase" id="RU003888"/>
    </source>
</evidence>
<dbReference type="EMBL" id="LACB01000159">
    <property type="protein sequence ID" value="KAJ9487452.1"/>
    <property type="molecule type" value="Genomic_DNA"/>
</dbReference>
<dbReference type="Proteomes" id="UP001227192">
    <property type="component" value="Unassembled WGS sequence"/>
</dbReference>
<keyword evidence="3 6" id="KW-0687">Ribonucleoprotein</keyword>
<dbReference type="Gene3D" id="3.100.10.10">
    <property type="match status" value="1"/>
</dbReference>
<reference evidence="9" key="1">
    <citation type="submission" date="2015-06" db="EMBL/GenBank/DDBJ databases">
        <authorList>
            <person name="Nguyen H."/>
        </authorList>
    </citation>
    <scope>NUCLEOTIDE SEQUENCE</scope>
    <source>
        <strain evidence="9">DAOM 180753</strain>
    </source>
</reference>
<dbReference type="GO" id="GO:0022625">
    <property type="term" value="C:cytosolic large ribosomal subunit"/>
    <property type="evidence" value="ECO:0007669"/>
    <property type="project" value="TreeGrafter"/>
</dbReference>
<dbReference type="PANTHER" id="PTHR11721">
    <property type="entry name" value="60S RIBOSOMAL PROTEIN L27A"/>
    <property type="match status" value="1"/>
</dbReference>
<dbReference type="InterPro" id="IPR021131">
    <property type="entry name" value="Ribosomal_uL15/eL18"/>
</dbReference>
<accession>A0AAI9X8A1</accession>
<dbReference type="PANTHER" id="PTHR11721:SF3">
    <property type="entry name" value="LARGE RIBOSOMAL SUBUNIT PROTEIN UL15"/>
    <property type="match status" value="1"/>
</dbReference>
<dbReference type="InterPro" id="IPR036227">
    <property type="entry name" value="Ribosomal_uL15/eL18_sf"/>
</dbReference>
<dbReference type="AlphaFoldDB" id="A0AAI9X8A1"/>
<evidence type="ECO:0000259" key="8">
    <source>
        <dbReference type="Pfam" id="PF00828"/>
    </source>
</evidence>
<dbReference type="FunFam" id="3.100.10.10:FF:000002">
    <property type="entry name" value="60S ribosomal protein L27a"/>
    <property type="match status" value="1"/>
</dbReference>
<dbReference type="HAMAP" id="MF_01341">
    <property type="entry name" value="Ribosomal_uL15"/>
    <property type="match status" value="1"/>
</dbReference>
<evidence type="ECO:0000256" key="5">
    <source>
        <dbReference type="ARBA" id="ARBA00080124"/>
    </source>
</evidence>
<evidence type="ECO:0000256" key="7">
    <source>
        <dbReference type="SAM" id="MobiDB-lite"/>
    </source>
</evidence>
<evidence type="ECO:0000256" key="3">
    <source>
        <dbReference type="ARBA" id="ARBA00023274"/>
    </source>
</evidence>
<dbReference type="PROSITE" id="PS00475">
    <property type="entry name" value="RIBOSOMAL_L15"/>
    <property type="match status" value="1"/>
</dbReference>
<gene>
    <name evidence="9" type="ORF">VN97_g5859</name>
</gene>
<evidence type="ECO:0000313" key="9">
    <source>
        <dbReference type="EMBL" id="KAJ9487452.1"/>
    </source>
</evidence>
<dbReference type="GO" id="GO:0003735">
    <property type="term" value="F:structural constituent of ribosome"/>
    <property type="evidence" value="ECO:0007669"/>
    <property type="project" value="InterPro"/>
</dbReference>
<keyword evidence="10" id="KW-1185">Reference proteome</keyword>